<name>A0ABQ2CYU7_9DEIO</name>
<dbReference type="EMBL" id="BMOD01000006">
    <property type="protein sequence ID" value="GGJ34406.1"/>
    <property type="molecule type" value="Genomic_DNA"/>
</dbReference>
<evidence type="ECO:0008006" key="3">
    <source>
        <dbReference type="Google" id="ProtNLM"/>
    </source>
</evidence>
<organism evidence="1 2">
    <name type="scientific">Deinococcus roseus</name>
    <dbReference type="NCBI Taxonomy" id="392414"/>
    <lineage>
        <taxon>Bacteria</taxon>
        <taxon>Thermotogati</taxon>
        <taxon>Deinococcota</taxon>
        <taxon>Deinococci</taxon>
        <taxon>Deinococcales</taxon>
        <taxon>Deinococcaceae</taxon>
        <taxon>Deinococcus</taxon>
    </lineage>
</organism>
<evidence type="ECO:0000313" key="2">
    <source>
        <dbReference type="Proteomes" id="UP000632222"/>
    </source>
</evidence>
<keyword evidence="2" id="KW-1185">Reference proteome</keyword>
<sequence length="173" mass="18600">MLALILPAALVGCTLSSDLRLVLTNQNAKTEFYTTEFAPVGNKVPVACENLNGVPTSTQVTIGFNYTGNFKEAHIVLSDPASNNYNSGEVTFAKDSENLGFDKGYYNALFSLNSIKPVPTKYASARAPREVVVGSAAKVGSFNGLVWAYSDTGSRTPDARTNQIDVYENCTLK</sequence>
<proteinExistence type="predicted"/>
<evidence type="ECO:0000313" key="1">
    <source>
        <dbReference type="EMBL" id="GGJ34406.1"/>
    </source>
</evidence>
<gene>
    <name evidence="1" type="ORF">GCM10008938_20720</name>
</gene>
<comment type="caution">
    <text evidence="1">The sequence shown here is derived from an EMBL/GenBank/DDBJ whole genome shotgun (WGS) entry which is preliminary data.</text>
</comment>
<protein>
    <recommendedName>
        <fullName evidence="3">Lipoprotein</fullName>
    </recommendedName>
</protein>
<dbReference type="Proteomes" id="UP000632222">
    <property type="component" value="Unassembled WGS sequence"/>
</dbReference>
<reference evidence="2" key="1">
    <citation type="journal article" date="2019" name="Int. J. Syst. Evol. Microbiol.">
        <title>The Global Catalogue of Microorganisms (GCM) 10K type strain sequencing project: providing services to taxonomists for standard genome sequencing and annotation.</title>
        <authorList>
            <consortium name="The Broad Institute Genomics Platform"/>
            <consortium name="The Broad Institute Genome Sequencing Center for Infectious Disease"/>
            <person name="Wu L."/>
            <person name="Ma J."/>
        </authorList>
    </citation>
    <scope>NUCLEOTIDE SEQUENCE [LARGE SCALE GENOMIC DNA]</scope>
    <source>
        <strain evidence="2">JCM 14370</strain>
    </source>
</reference>
<accession>A0ABQ2CYU7</accession>